<dbReference type="GO" id="GO:0032259">
    <property type="term" value="P:methylation"/>
    <property type="evidence" value="ECO:0007669"/>
    <property type="project" value="UniProtKB-KW"/>
</dbReference>
<proteinExistence type="predicted"/>
<name>A0ABR8SCW5_9BURK</name>
<dbReference type="InterPro" id="IPR029063">
    <property type="entry name" value="SAM-dependent_MTases_sf"/>
</dbReference>
<protein>
    <submittedName>
        <fullName evidence="2">Class I SAM-dependent methyltransferase</fullName>
    </submittedName>
</protein>
<comment type="caution">
    <text evidence="2">The sequence shown here is derived from an EMBL/GenBank/DDBJ whole genome shotgun (WGS) entry which is preliminary data.</text>
</comment>
<dbReference type="EMBL" id="JACSQK010000006">
    <property type="protein sequence ID" value="MBD7961313.1"/>
    <property type="molecule type" value="Genomic_DNA"/>
</dbReference>
<evidence type="ECO:0000313" key="2">
    <source>
        <dbReference type="EMBL" id="MBD7961313.1"/>
    </source>
</evidence>
<accession>A0ABR8SCW5</accession>
<feature type="domain" description="Methyltransferase" evidence="1">
    <location>
        <begin position="23"/>
        <end position="114"/>
    </location>
</feature>
<evidence type="ECO:0000313" key="3">
    <source>
        <dbReference type="Proteomes" id="UP000634919"/>
    </source>
</evidence>
<dbReference type="Gene3D" id="3.40.50.150">
    <property type="entry name" value="Vaccinia Virus protein VP39"/>
    <property type="match status" value="1"/>
</dbReference>
<dbReference type="CDD" id="cd02440">
    <property type="entry name" value="AdoMet_MTases"/>
    <property type="match status" value="1"/>
</dbReference>
<evidence type="ECO:0000259" key="1">
    <source>
        <dbReference type="Pfam" id="PF13649"/>
    </source>
</evidence>
<keyword evidence="2" id="KW-0808">Transferase</keyword>
<reference evidence="2 3" key="1">
    <citation type="submission" date="2020-08" db="EMBL/GenBank/DDBJ databases">
        <title>A Genomic Blueprint of the Chicken Gut Microbiome.</title>
        <authorList>
            <person name="Gilroy R."/>
            <person name="Ravi A."/>
            <person name="Getino M."/>
            <person name="Pursley I."/>
            <person name="Horton D.L."/>
            <person name="Alikhan N.-F."/>
            <person name="Baker D."/>
            <person name="Gharbi K."/>
            <person name="Hall N."/>
            <person name="Watson M."/>
            <person name="Adriaenssens E.M."/>
            <person name="Foster-Nyarko E."/>
            <person name="Jarju S."/>
            <person name="Secka A."/>
            <person name="Antonio M."/>
            <person name="Oren A."/>
            <person name="Chaudhuri R."/>
            <person name="La Ragione R.M."/>
            <person name="Hildebrand F."/>
            <person name="Pallen M.J."/>
        </authorList>
    </citation>
    <scope>NUCLEOTIDE SEQUENCE [LARGE SCALE GENOMIC DNA]</scope>
    <source>
        <strain evidence="2 3">Sa2CVA6</strain>
    </source>
</reference>
<dbReference type="InterPro" id="IPR041698">
    <property type="entry name" value="Methyltransf_25"/>
</dbReference>
<keyword evidence="2" id="KW-0489">Methyltransferase</keyword>
<dbReference type="Proteomes" id="UP000634919">
    <property type="component" value="Unassembled WGS sequence"/>
</dbReference>
<dbReference type="Pfam" id="PF13649">
    <property type="entry name" value="Methyltransf_25"/>
    <property type="match status" value="1"/>
</dbReference>
<dbReference type="GO" id="GO:0008168">
    <property type="term" value="F:methyltransferase activity"/>
    <property type="evidence" value="ECO:0007669"/>
    <property type="project" value="UniProtKB-KW"/>
</dbReference>
<keyword evidence="3" id="KW-1185">Reference proteome</keyword>
<gene>
    <name evidence="2" type="ORF">H9646_12550</name>
</gene>
<organism evidence="2 3">
    <name type="scientific">Comamonas avium</name>
    <dbReference type="NCBI Taxonomy" id="2762231"/>
    <lineage>
        <taxon>Bacteria</taxon>
        <taxon>Pseudomonadati</taxon>
        <taxon>Pseudomonadota</taxon>
        <taxon>Betaproteobacteria</taxon>
        <taxon>Burkholderiales</taxon>
        <taxon>Comamonadaceae</taxon>
        <taxon>Comamonas</taxon>
    </lineage>
</organism>
<dbReference type="RefSeq" id="WP_191723727.1">
    <property type="nucleotide sequence ID" value="NZ_JACSQK010000006.1"/>
</dbReference>
<dbReference type="SUPFAM" id="SSF53335">
    <property type="entry name" value="S-adenosyl-L-methionine-dependent methyltransferases"/>
    <property type="match status" value="1"/>
</dbReference>
<sequence>MFSDPWLHRWLPLVLESNGAAPVLEIGCGMGDDTVTLVGAGLTVTAFDKALTGVVATRLRAPAATVECRDIRDPFPMAEGSAGCVVASLTLHYFPWAQTLDLVDRVRSTLQPGGIFLCRLNSTHDKHFGACGHAVIEPSYYLVDGQPKRFFDEASVDQLFERGWQVLSKEHRVTTKYIHQKALWEVVLRRSDT</sequence>